<dbReference type="GO" id="GO:0005634">
    <property type="term" value="C:nucleus"/>
    <property type="evidence" value="ECO:0007669"/>
    <property type="project" value="TreeGrafter"/>
</dbReference>
<organism evidence="4 5">
    <name type="scientific">Dendroctonus ponderosae</name>
    <name type="common">Mountain pine beetle</name>
    <dbReference type="NCBI Taxonomy" id="77166"/>
    <lineage>
        <taxon>Eukaryota</taxon>
        <taxon>Metazoa</taxon>
        <taxon>Ecdysozoa</taxon>
        <taxon>Arthropoda</taxon>
        <taxon>Hexapoda</taxon>
        <taxon>Insecta</taxon>
        <taxon>Pterygota</taxon>
        <taxon>Neoptera</taxon>
        <taxon>Endopterygota</taxon>
        <taxon>Coleoptera</taxon>
        <taxon>Polyphaga</taxon>
        <taxon>Cucujiformia</taxon>
        <taxon>Curculionidae</taxon>
        <taxon>Scolytinae</taxon>
        <taxon>Dendroctonus</taxon>
    </lineage>
</organism>
<dbReference type="GeneID" id="109542212"/>
<reference evidence="5" key="1">
    <citation type="journal article" date="2013" name="Genome Biol.">
        <title>Draft genome of the mountain pine beetle, Dendroctonus ponderosae Hopkins, a major forest pest.</title>
        <authorList>
            <person name="Keeling C.I."/>
            <person name="Yuen M.M."/>
            <person name="Liao N.Y."/>
            <person name="Docking T.R."/>
            <person name="Chan S.K."/>
            <person name="Taylor G.A."/>
            <person name="Palmquist D.L."/>
            <person name="Jackman S.D."/>
            <person name="Nguyen A."/>
            <person name="Li M."/>
            <person name="Henderson H."/>
            <person name="Janes J.K."/>
            <person name="Zhao Y."/>
            <person name="Pandoh P."/>
            <person name="Moore R."/>
            <person name="Sperling F.A."/>
            <person name="Huber D.P."/>
            <person name="Birol I."/>
            <person name="Jones S.J."/>
            <person name="Bohlmann J."/>
        </authorList>
    </citation>
    <scope>NUCLEOTIDE SEQUENCE</scope>
</reference>
<name>A0AAR5Q0X9_DENPD</name>
<dbReference type="RefSeq" id="XP_019766899.1">
    <property type="nucleotide sequence ID" value="XM_019911340.2"/>
</dbReference>
<feature type="compositionally biased region" description="Pro residues" evidence="2">
    <location>
        <begin position="136"/>
        <end position="149"/>
    </location>
</feature>
<feature type="region of interest" description="Disordered" evidence="2">
    <location>
        <begin position="123"/>
        <end position="151"/>
    </location>
</feature>
<proteinExistence type="inferred from homology"/>
<keyword evidence="5" id="KW-1185">Reference proteome</keyword>
<dbReference type="PROSITE" id="PS01203">
    <property type="entry name" value="BTG_2"/>
    <property type="match status" value="1"/>
</dbReference>
<evidence type="ECO:0000313" key="4">
    <source>
        <dbReference type="EnsemblMetazoa" id="XP_019766899.1"/>
    </source>
</evidence>
<evidence type="ECO:0000259" key="3">
    <source>
        <dbReference type="PROSITE" id="PS01203"/>
    </source>
</evidence>
<dbReference type="SMART" id="SM00099">
    <property type="entry name" value="btg1"/>
    <property type="match status" value="1"/>
</dbReference>
<sequence>MKEEVYAAVKFFACFLQKSEKVAREQLSNFETTLTDLLLERFEKHWFPDLPSKGQGYRCIRVNCLNPVDFTLEMAAIKCGLRYKDLRLPAELTVWVDPSEVCYRLGESEGSYCTLASFPQSDASSTTSSSSSTPSSPQPLSPNSSPIPSPTLAFQERSVMARRQGQRIGTLASRGLISGSYPGSAFDYGAQMGKFRNNQGGYPANGGGRQSRPSQREMNFNNYSHPHHRPMYNRCDGPSYPLAPPFYNRNMNNNRYYHMKNVLRV</sequence>
<dbReference type="GO" id="GO:0005737">
    <property type="term" value="C:cytoplasm"/>
    <property type="evidence" value="ECO:0007669"/>
    <property type="project" value="TreeGrafter"/>
</dbReference>
<dbReference type="PANTHER" id="PTHR22978:SF44">
    <property type="entry name" value="PROTEIN BTG3-LIKE PROTEIN"/>
    <property type="match status" value="1"/>
</dbReference>
<dbReference type="Gene3D" id="3.90.640.90">
    <property type="entry name" value="Anti-proliferative protein, N-terminal domain"/>
    <property type="match status" value="1"/>
</dbReference>
<evidence type="ECO:0000256" key="1">
    <source>
        <dbReference type="ARBA" id="ARBA00007989"/>
    </source>
</evidence>
<feature type="compositionally biased region" description="Low complexity" evidence="2">
    <location>
        <begin position="123"/>
        <end position="135"/>
    </location>
</feature>
<evidence type="ECO:0000313" key="5">
    <source>
        <dbReference type="Proteomes" id="UP000019118"/>
    </source>
</evidence>
<dbReference type="InterPro" id="IPR033332">
    <property type="entry name" value="BTG"/>
</dbReference>
<dbReference type="InterPro" id="IPR002087">
    <property type="entry name" value="Anti_prolifrtn"/>
</dbReference>
<dbReference type="Pfam" id="PF07742">
    <property type="entry name" value="BTG"/>
    <property type="match status" value="1"/>
</dbReference>
<dbReference type="PANTHER" id="PTHR22978">
    <property type="entry name" value="B-CELL TRANSLOCATION GENE"/>
    <property type="match status" value="1"/>
</dbReference>
<evidence type="ECO:0000256" key="2">
    <source>
        <dbReference type="SAM" id="MobiDB-lite"/>
    </source>
</evidence>
<dbReference type="Proteomes" id="UP000019118">
    <property type="component" value="Unassembled WGS sequence"/>
</dbReference>
<protein>
    <recommendedName>
        <fullName evidence="3">Anti-proliferative protein domain-containing protein</fullName>
    </recommendedName>
</protein>
<dbReference type="EnsemblMetazoa" id="XM_019911340.1">
    <property type="protein sequence ID" value="XP_019766899.1"/>
    <property type="gene ID" value="LOC109542212"/>
</dbReference>
<dbReference type="FunFam" id="3.90.640.90:FF:000002">
    <property type="entry name" value="BTG anti-proliferation factor 4"/>
    <property type="match status" value="1"/>
</dbReference>
<dbReference type="PRINTS" id="PR00310">
    <property type="entry name" value="ANTIPRLFBTG1"/>
</dbReference>
<dbReference type="SUPFAM" id="SSF160696">
    <property type="entry name" value="BTG domain-like"/>
    <property type="match status" value="1"/>
</dbReference>
<comment type="similarity">
    <text evidence="1">Belongs to the BTG family.</text>
</comment>
<accession>A0AAR5Q0X9</accession>
<dbReference type="InterPro" id="IPR036054">
    <property type="entry name" value="BTG-like_sf"/>
</dbReference>
<dbReference type="AlphaFoldDB" id="A0AAR5Q0X9"/>
<dbReference type="KEGG" id="dpa:109542212"/>
<feature type="domain" description="Anti-proliferative protein" evidence="3">
    <location>
        <begin position="88"/>
        <end position="107"/>
    </location>
</feature>
<reference evidence="4" key="2">
    <citation type="submission" date="2024-08" db="UniProtKB">
        <authorList>
            <consortium name="EnsemblMetazoa"/>
        </authorList>
    </citation>
    <scope>IDENTIFICATION</scope>
</reference>